<evidence type="ECO:0000313" key="3">
    <source>
        <dbReference type="Proteomes" id="UP000198287"/>
    </source>
</evidence>
<dbReference type="GO" id="GO:0071897">
    <property type="term" value="P:DNA biosynthetic process"/>
    <property type="evidence" value="ECO:0007669"/>
    <property type="project" value="UniProtKB-ARBA"/>
</dbReference>
<dbReference type="Pfam" id="PF26215">
    <property type="entry name" value="HTH_animal"/>
    <property type="match status" value="1"/>
</dbReference>
<organism evidence="2 3">
    <name type="scientific">Folsomia candida</name>
    <name type="common">Springtail</name>
    <dbReference type="NCBI Taxonomy" id="158441"/>
    <lineage>
        <taxon>Eukaryota</taxon>
        <taxon>Metazoa</taxon>
        <taxon>Ecdysozoa</taxon>
        <taxon>Arthropoda</taxon>
        <taxon>Hexapoda</taxon>
        <taxon>Collembola</taxon>
        <taxon>Entomobryomorpha</taxon>
        <taxon>Isotomoidea</taxon>
        <taxon>Isotomidae</taxon>
        <taxon>Proisotominae</taxon>
        <taxon>Folsomia</taxon>
    </lineage>
</organism>
<proteinExistence type="predicted"/>
<evidence type="ECO:0000313" key="2">
    <source>
        <dbReference type="EMBL" id="OXA48236.1"/>
    </source>
</evidence>
<gene>
    <name evidence="2" type="ORF">Fcan01_17099</name>
</gene>
<dbReference type="Pfam" id="PF00078">
    <property type="entry name" value="RVT_1"/>
    <property type="match status" value="1"/>
</dbReference>
<comment type="caution">
    <text evidence="2">The sequence shown here is derived from an EMBL/GenBank/DDBJ whole genome shotgun (WGS) entry which is preliminary data.</text>
</comment>
<dbReference type="AlphaFoldDB" id="A0A226DVJ8"/>
<dbReference type="EMBL" id="LNIX01000012">
    <property type="protein sequence ID" value="OXA48236.1"/>
    <property type="molecule type" value="Genomic_DNA"/>
</dbReference>
<dbReference type="Pfam" id="PF01541">
    <property type="entry name" value="GIY-YIG"/>
    <property type="match status" value="1"/>
</dbReference>
<dbReference type="InterPro" id="IPR000305">
    <property type="entry name" value="GIY-YIG_endonuc"/>
</dbReference>
<dbReference type="CDD" id="cd00304">
    <property type="entry name" value="RT_like"/>
    <property type="match status" value="1"/>
</dbReference>
<dbReference type="OrthoDB" id="6782675at2759"/>
<reference evidence="2 3" key="1">
    <citation type="submission" date="2015-12" db="EMBL/GenBank/DDBJ databases">
        <title>The genome of Folsomia candida.</title>
        <authorList>
            <person name="Faddeeva A."/>
            <person name="Derks M.F."/>
            <person name="Anvar Y."/>
            <person name="Smit S."/>
            <person name="Van Straalen N."/>
            <person name="Roelofs D."/>
        </authorList>
    </citation>
    <scope>NUCLEOTIDE SEQUENCE [LARGE SCALE GENOMIC DNA]</scope>
    <source>
        <strain evidence="2 3">VU population</strain>
        <tissue evidence="2">Whole body</tissue>
    </source>
</reference>
<dbReference type="Gene3D" id="3.40.1440.10">
    <property type="entry name" value="GIY-YIG endonuclease"/>
    <property type="match status" value="1"/>
</dbReference>
<sequence>MDKADYQQKMENIIQEGPYNELIADPTQDFAKEIETRCKKLLEEEKITKMEYDELNIKNTRAPILYGAPKVHKENVPLRPIVDFRQFPTYQVASYLSNILKKLSNNHVYTIKNSAEFISEIKNLKIRPGDTKVSFDVVSLFTKVPIEESLNYIKKLLNEKNDGSWTKLTNEDIMDLLEICLSSTYFKYDGKFYHQTEGTAMGSPISAIVAELYLQSLEHKLVTRNKFIIFWRRYVDDIFAIIRKRKLEAVLNQINGFHHAIKFTVEKEENGKIAFLDVMLYEKPDRSLGHHIFRKATHTNKYLNFHSFHPPAHKIGVVDTLLTRAFKLSDKDHLNNEIEYTIKILTRNDYPESMIRYRLKKVKRKINAGQNQDTKQLEKRIILPCAGNVTTKIARYLQRKLEVEIGYYPGPKLFTMICNTKEKIKKTQCGVYSIKCNDCPAKYIGETERDFKTRISEHENAIRNEATTISPVAKHMIEQNHQLDPNSHKLILKEPRKFYRKFKEGLFIRNIKKEERMNISKGMPINSIWSTTLINFLMYP</sequence>
<name>A0A226DVJ8_FOLCA</name>
<dbReference type="Gene3D" id="1.10.10.2210">
    <property type="match status" value="1"/>
</dbReference>
<dbReference type="InterPro" id="IPR043502">
    <property type="entry name" value="DNA/RNA_pol_sf"/>
</dbReference>
<dbReference type="InterPro" id="IPR058912">
    <property type="entry name" value="HTH_animal"/>
</dbReference>
<dbReference type="Gene3D" id="3.30.70.2630">
    <property type="match status" value="1"/>
</dbReference>
<evidence type="ECO:0000259" key="1">
    <source>
        <dbReference type="PROSITE" id="PS50878"/>
    </source>
</evidence>
<dbReference type="Proteomes" id="UP000198287">
    <property type="component" value="Unassembled WGS sequence"/>
</dbReference>
<accession>A0A226DVJ8</accession>
<dbReference type="PANTHER" id="PTHR21301">
    <property type="entry name" value="REVERSE TRANSCRIPTASE"/>
    <property type="match status" value="1"/>
</dbReference>
<dbReference type="CDD" id="cd10442">
    <property type="entry name" value="GIY-YIG_PLEs"/>
    <property type="match status" value="1"/>
</dbReference>
<dbReference type="PANTHER" id="PTHR21301:SF10">
    <property type="entry name" value="REVERSE TRANSCRIPTASE DOMAIN-CONTAINING PROTEIN"/>
    <property type="match status" value="1"/>
</dbReference>
<protein>
    <recommendedName>
        <fullName evidence="1">Reverse transcriptase domain-containing protein</fullName>
    </recommendedName>
</protein>
<feature type="domain" description="Reverse transcriptase" evidence="1">
    <location>
        <begin position="46"/>
        <end position="292"/>
    </location>
</feature>
<dbReference type="Gene3D" id="3.10.10.20">
    <property type="match status" value="1"/>
</dbReference>
<dbReference type="SUPFAM" id="SSF56672">
    <property type="entry name" value="DNA/RNA polymerases"/>
    <property type="match status" value="1"/>
</dbReference>
<dbReference type="InterPro" id="IPR000477">
    <property type="entry name" value="RT_dom"/>
</dbReference>
<dbReference type="OMA" id="FEACTIA"/>
<keyword evidence="3" id="KW-1185">Reference proteome</keyword>
<dbReference type="PROSITE" id="PS50878">
    <property type="entry name" value="RT_POL"/>
    <property type="match status" value="1"/>
</dbReference>
<dbReference type="InterPro" id="IPR035901">
    <property type="entry name" value="GIY-YIG_endonuc_sf"/>
</dbReference>